<sequence length="108" mass="12572">MTYSRDFRERVLKTRQEENLTLAEVAERFKVAIASVVRWGKVLEPKRTRNKPTKIDMEALKRDVELHPDAYHYERAARFGISESGIRSALKRLGVSRKKNTQASQSRL</sequence>
<dbReference type="SUPFAM" id="SSF46689">
    <property type="entry name" value="Homeodomain-like"/>
    <property type="match status" value="1"/>
</dbReference>
<evidence type="ECO:0000313" key="3">
    <source>
        <dbReference type="Proteomes" id="UP000194798"/>
    </source>
</evidence>
<dbReference type="RefSeq" id="WP_086488467.1">
    <property type="nucleotide sequence ID" value="NZ_MSLT01000013.1"/>
</dbReference>
<protein>
    <submittedName>
        <fullName evidence="2">Transposase</fullName>
    </submittedName>
</protein>
<evidence type="ECO:0000313" key="2">
    <source>
        <dbReference type="EMBL" id="OUD13550.1"/>
    </source>
</evidence>
<feature type="domain" description="Transposase Synechocystis PCC 6803" evidence="1">
    <location>
        <begin position="1"/>
        <end position="103"/>
    </location>
</feature>
<dbReference type="Proteomes" id="UP000194798">
    <property type="component" value="Unassembled WGS sequence"/>
</dbReference>
<dbReference type="InterPro" id="IPR002622">
    <property type="entry name" value="Transposase_14"/>
</dbReference>
<proteinExistence type="predicted"/>
<accession>A0A251X855</accession>
<dbReference type="InterPro" id="IPR009057">
    <property type="entry name" value="Homeodomain-like_sf"/>
</dbReference>
<dbReference type="AlphaFoldDB" id="A0A251X855"/>
<keyword evidence="3" id="KW-1185">Reference proteome</keyword>
<dbReference type="Pfam" id="PF01710">
    <property type="entry name" value="HTH_Tnp_IS630"/>
    <property type="match status" value="1"/>
</dbReference>
<name>A0A251X855_9GAMM</name>
<evidence type="ECO:0000259" key="1">
    <source>
        <dbReference type="Pfam" id="PF01710"/>
    </source>
</evidence>
<comment type="caution">
    <text evidence="2">The sequence shown here is derived from an EMBL/GenBank/DDBJ whole genome shotgun (WGS) entry which is preliminary data.</text>
</comment>
<reference evidence="2 3" key="1">
    <citation type="submission" date="2016-12" db="EMBL/GenBank/DDBJ databases">
        <title>Thioflexothrix psekupsii D3 genome sequencing and assembly.</title>
        <authorList>
            <person name="Fomenkov A."/>
            <person name="Vincze T."/>
            <person name="Grabovich M."/>
            <person name="Anton B.P."/>
            <person name="Dubinina G."/>
            <person name="Orlova M."/>
            <person name="Belousova E."/>
            <person name="Roberts R.J."/>
        </authorList>
    </citation>
    <scope>NUCLEOTIDE SEQUENCE [LARGE SCALE GENOMIC DNA]</scope>
    <source>
        <strain evidence="2">D3</strain>
    </source>
</reference>
<dbReference type="EMBL" id="MSLT01000013">
    <property type="protein sequence ID" value="OUD13550.1"/>
    <property type="molecule type" value="Genomic_DNA"/>
</dbReference>
<gene>
    <name evidence="2" type="ORF">TPSD3_10185</name>
</gene>
<dbReference type="OrthoDB" id="6658576at2"/>
<organism evidence="2 3">
    <name type="scientific">Thioflexithrix psekupsensis</name>
    <dbReference type="NCBI Taxonomy" id="1570016"/>
    <lineage>
        <taxon>Bacteria</taxon>
        <taxon>Pseudomonadati</taxon>
        <taxon>Pseudomonadota</taxon>
        <taxon>Gammaproteobacteria</taxon>
        <taxon>Thiotrichales</taxon>
        <taxon>Thioflexithrix</taxon>
    </lineage>
</organism>